<dbReference type="Pfam" id="PF03634">
    <property type="entry name" value="TCP"/>
    <property type="match status" value="1"/>
</dbReference>
<accession>A0A2U1QBN8</accession>
<dbReference type="InterPro" id="IPR017887">
    <property type="entry name" value="TF_TCP_subgr"/>
</dbReference>
<dbReference type="PANTHER" id="PTHR31072">
    <property type="entry name" value="TRANSCRIPTION FACTOR TCP4-RELATED"/>
    <property type="match status" value="1"/>
</dbReference>
<dbReference type="InterPro" id="IPR017888">
    <property type="entry name" value="CYC/TB1_R_domain"/>
</dbReference>
<protein>
    <submittedName>
        <fullName evidence="10">BRANCHED1A isoform 1</fullName>
    </submittedName>
</protein>
<evidence type="ECO:0000313" key="11">
    <source>
        <dbReference type="Proteomes" id="UP000245207"/>
    </source>
</evidence>
<dbReference type="PANTHER" id="PTHR31072:SF148">
    <property type="entry name" value="TRANSCRIPTION FACTOR, TCP-RELATED"/>
    <property type="match status" value="1"/>
</dbReference>
<keyword evidence="11" id="KW-1185">Reference proteome</keyword>
<dbReference type="EMBL" id="PKPP01000245">
    <property type="protein sequence ID" value="PWA95397.1"/>
    <property type="molecule type" value="Genomic_DNA"/>
</dbReference>
<dbReference type="GO" id="GO:0043565">
    <property type="term" value="F:sequence-specific DNA binding"/>
    <property type="evidence" value="ECO:0007669"/>
    <property type="project" value="TreeGrafter"/>
</dbReference>
<dbReference type="PROSITE" id="PS51370">
    <property type="entry name" value="R"/>
    <property type="match status" value="1"/>
</dbReference>
<keyword evidence="2" id="KW-0217">Developmental protein</keyword>
<sequence>MHPSFSSFHLYNPHYNPLEDPLIAHELFDTQRQQSFTNDHNYHSSFMVAHDSSALNNIHVQSTMNNSSCNNGRFISLDGGNRGLTDKRSPKKDRHSKINTARGPRDRRMRLSLDVAKKFFKLQDMLEFDKASNTIEWLITKSKPAIRDLLSEHLNQSCSLMGVSNSASSASECEVLSGLNDDQSTDKTVEDQGIAVNKEKQKHDKVVRRSVYIDPSLAKETREKARVRARKRTAEKRKIKLSNASCLDHVMDQNMSRLGSWIPFGEHQVQTTDQAEYASSYFQFKQGINVGDTSSATSTNWIPSLFNYQQNTGISHEHQFSDFQISGRPWEGMSN</sequence>
<feature type="region of interest" description="Disordered" evidence="7">
    <location>
        <begin position="79"/>
        <end position="106"/>
    </location>
</feature>
<feature type="domain" description="TCP" evidence="8">
    <location>
        <begin position="91"/>
        <end position="149"/>
    </location>
</feature>
<keyword evidence="5" id="KW-0804">Transcription</keyword>
<dbReference type="Proteomes" id="UP000245207">
    <property type="component" value="Unassembled WGS sequence"/>
</dbReference>
<keyword evidence="4" id="KW-0238">DNA-binding</keyword>
<dbReference type="InterPro" id="IPR005333">
    <property type="entry name" value="Transcription_factor_TCP"/>
</dbReference>
<evidence type="ECO:0000259" key="8">
    <source>
        <dbReference type="PROSITE" id="PS51369"/>
    </source>
</evidence>
<organism evidence="10 11">
    <name type="scientific">Artemisia annua</name>
    <name type="common">Sweet wormwood</name>
    <dbReference type="NCBI Taxonomy" id="35608"/>
    <lineage>
        <taxon>Eukaryota</taxon>
        <taxon>Viridiplantae</taxon>
        <taxon>Streptophyta</taxon>
        <taxon>Embryophyta</taxon>
        <taxon>Tracheophyta</taxon>
        <taxon>Spermatophyta</taxon>
        <taxon>Magnoliopsida</taxon>
        <taxon>eudicotyledons</taxon>
        <taxon>Gunneridae</taxon>
        <taxon>Pentapetalae</taxon>
        <taxon>asterids</taxon>
        <taxon>campanulids</taxon>
        <taxon>Asterales</taxon>
        <taxon>Asteraceae</taxon>
        <taxon>Asteroideae</taxon>
        <taxon>Anthemideae</taxon>
        <taxon>Artemisiinae</taxon>
        <taxon>Artemisia</taxon>
    </lineage>
</organism>
<gene>
    <name evidence="10" type="ORF">CTI12_AA048950</name>
</gene>
<dbReference type="STRING" id="35608.A0A2U1QBN8"/>
<dbReference type="OrthoDB" id="1896834at2759"/>
<evidence type="ECO:0000256" key="6">
    <source>
        <dbReference type="ARBA" id="ARBA00023242"/>
    </source>
</evidence>
<reference evidence="10 11" key="1">
    <citation type="journal article" date="2018" name="Mol. Plant">
        <title>The genome of Artemisia annua provides insight into the evolution of Asteraceae family and artemisinin biosynthesis.</title>
        <authorList>
            <person name="Shen Q."/>
            <person name="Zhang L."/>
            <person name="Liao Z."/>
            <person name="Wang S."/>
            <person name="Yan T."/>
            <person name="Shi P."/>
            <person name="Liu M."/>
            <person name="Fu X."/>
            <person name="Pan Q."/>
            <person name="Wang Y."/>
            <person name="Lv Z."/>
            <person name="Lu X."/>
            <person name="Zhang F."/>
            <person name="Jiang W."/>
            <person name="Ma Y."/>
            <person name="Chen M."/>
            <person name="Hao X."/>
            <person name="Li L."/>
            <person name="Tang Y."/>
            <person name="Lv G."/>
            <person name="Zhou Y."/>
            <person name="Sun X."/>
            <person name="Brodelius P.E."/>
            <person name="Rose J.K.C."/>
            <person name="Tang K."/>
        </authorList>
    </citation>
    <scope>NUCLEOTIDE SEQUENCE [LARGE SCALE GENOMIC DNA]</scope>
    <source>
        <strain evidence="11">cv. Huhao1</strain>
        <tissue evidence="10">Leaf</tissue>
    </source>
</reference>
<dbReference type="AlphaFoldDB" id="A0A2U1QBN8"/>
<evidence type="ECO:0000256" key="3">
    <source>
        <dbReference type="ARBA" id="ARBA00023015"/>
    </source>
</evidence>
<dbReference type="PROSITE" id="PS51369">
    <property type="entry name" value="TCP"/>
    <property type="match status" value="1"/>
</dbReference>
<evidence type="ECO:0000256" key="7">
    <source>
        <dbReference type="SAM" id="MobiDB-lite"/>
    </source>
</evidence>
<name>A0A2U1QBN8_ARTAN</name>
<evidence type="ECO:0000256" key="5">
    <source>
        <dbReference type="ARBA" id="ARBA00023163"/>
    </source>
</evidence>
<feature type="domain" description="R" evidence="9">
    <location>
        <begin position="219"/>
        <end position="236"/>
    </location>
</feature>
<dbReference type="GO" id="GO:2000032">
    <property type="term" value="P:regulation of secondary shoot formation"/>
    <property type="evidence" value="ECO:0007669"/>
    <property type="project" value="TreeGrafter"/>
</dbReference>
<dbReference type="GO" id="GO:0003700">
    <property type="term" value="F:DNA-binding transcription factor activity"/>
    <property type="evidence" value="ECO:0007669"/>
    <property type="project" value="InterPro"/>
</dbReference>
<evidence type="ECO:0000313" key="10">
    <source>
        <dbReference type="EMBL" id="PWA95397.1"/>
    </source>
</evidence>
<comment type="subcellular location">
    <subcellularLocation>
        <location evidence="1">Nucleus</location>
    </subcellularLocation>
</comment>
<evidence type="ECO:0000256" key="2">
    <source>
        <dbReference type="ARBA" id="ARBA00022473"/>
    </source>
</evidence>
<comment type="caution">
    <text evidence="10">The sequence shown here is derived from an EMBL/GenBank/DDBJ whole genome shotgun (WGS) entry which is preliminary data.</text>
</comment>
<dbReference type="GO" id="GO:0005634">
    <property type="term" value="C:nucleus"/>
    <property type="evidence" value="ECO:0007669"/>
    <property type="project" value="UniProtKB-SubCell"/>
</dbReference>
<evidence type="ECO:0000256" key="1">
    <source>
        <dbReference type="ARBA" id="ARBA00004123"/>
    </source>
</evidence>
<evidence type="ECO:0000259" key="9">
    <source>
        <dbReference type="PROSITE" id="PS51370"/>
    </source>
</evidence>
<keyword evidence="6" id="KW-0539">Nucleus</keyword>
<proteinExistence type="predicted"/>
<keyword evidence="3" id="KW-0805">Transcription regulation</keyword>
<evidence type="ECO:0000256" key="4">
    <source>
        <dbReference type="ARBA" id="ARBA00023125"/>
    </source>
</evidence>